<gene>
    <name evidence="1" type="ORF">E0F98_13060</name>
</gene>
<proteinExistence type="predicted"/>
<dbReference type="Proteomes" id="UP000294597">
    <property type="component" value="Unassembled WGS sequence"/>
</dbReference>
<name>A0A4R5CX11_9FLAO</name>
<dbReference type="RefSeq" id="WP_132112195.1">
    <property type="nucleotide sequence ID" value="NZ_SMFO01000011.1"/>
</dbReference>
<dbReference type="AlphaFoldDB" id="A0A4R5CX11"/>
<comment type="caution">
    <text evidence="1">The sequence shown here is derived from an EMBL/GenBank/DDBJ whole genome shotgun (WGS) entry which is preliminary data.</text>
</comment>
<dbReference type="EMBL" id="SMFO01000011">
    <property type="protein sequence ID" value="TDE02353.1"/>
    <property type="molecule type" value="Genomic_DNA"/>
</dbReference>
<protein>
    <submittedName>
        <fullName evidence="1">Uncharacterized protein</fullName>
    </submittedName>
</protein>
<organism evidence="1 2">
    <name type="scientific">Flavobacterium hiemivividum</name>
    <dbReference type="NCBI Taxonomy" id="2541734"/>
    <lineage>
        <taxon>Bacteria</taxon>
        <taxon>Pseudomonadati</taxon>
        <taxon>Bacteroidota</taxon>
        <taxon>Flavobacteriia</taxon>
        <taxon>Flavobacteriales</taxon>
        <taxon>Flavobacteriaceae</taxon>
        <taxon>Flavobacterium</taxon>
    </lineage>
</organism>
<evidence type="ECO:0000313" key="2">
    <source>
        <dbReference type="Proteomes" id="UP000294597"/>
    </source>
</evidence>
<keyword evidence="2" id="KW-1185">Reference proteome</keyword>
<sequence>MKTEKKIAALNYTKLRKNKEPTNKWGKHLDDYKNYVKEYIKHFNKAEKGNNASLAIYPYMRIRWEALNNRLISASKKNLLTEKQIKKVNKIQSKTDNSNPL</sequence>
<reference evidence="1 2" key="1">
    <citation type="submission" date="2019-03" db="EMBL/GenBank/DDBJ databases">
        <title>Flavobacterium TSA-D2 sp. nov., isolated from arctic soil.</title>
        <authorList>
            <person name="Chaudhary D.K."/>
        </authorList>
    </citation>
    <scope>NUCLEOTIDE SEQUENCE [LARGE SCALE GENOMIC DNA]</scope>
    <source>
        <strain evidence="1 2">TSA-D2</strain>
    </source>
</reference>
<evidence type="ECO:0000313" key="1">
    <source>
        <dbReference type="EMBL" id="TDE02353.1"/>
    </source>
</evidence>
<accession>A0A4R5CX11</accession>